<evidence type="ECO:0000256" key="7">
    <source>
        <dbReference type="ARBA" id="ARBA00022737"/>
    </source>
</evidence>
<comment type="caution">
    <text evidence="16">The sequence shown here is derived from an EMBL/GenBank/DDBJ whole genome shotgun (WGS) entry which is preliminary data.</text>
</comment>
<dbReference type="GO" id="GO:0050839">
    <property type="term" value="F:cell adhesion molecule binding"/>
    <property type="evidence" value="ECO:0007669"/>
    <property type="project" value="TreeGrafter"/>
</dbReference>
<evidence type="ECO:0000256" key="11">
    <source>
        <dbReference type="ARBA" id="ARBA00023136"/>
    </source>
</evidence>
<dbReference type="EMBL" id="VXBZ01006681">
    <property type="protein sequence ID" value="NXP50047.1"/>
    <property type="molecule type" value="Genomic_DNA"/>
</dbReference>
<keyword evidence="17" id="KW-1185">Reference proteome</keyword>
<evidence type="ECO:0000259" key="15">
    <source>
        <dbReference type="PROSITE" id="PS50835"/>
    </source>
</evidence>
<organism evidence="16 17">
    <name type="scientific">Heliornis fulica</name>
    <name type="common">sungrebe</name>
    <dbReference type="NCBI Taxonomy" id="54369"/>
    <lineage>
        <taxon>Eukaryota</taxon>
        <taxon>Metazoa</taxon>
        <taxon>Chordata</taxon>
        <taxon>Craniata</taxon>
        <taxon>Vertebrata</taxon>
        <taxon>Euteleostomi</taxon>
        <taxon>Archelosauria</taxon>
        <taxon>Archosauria</taxon>
        <taxon>Dinosauria</taxon>
        <taxon>Saurischia</taxon>
        <taxon>Theropoda</taxon>
        <taxon>Coelurosauria</taxon>
        <taxon>Aves</taxon>
        <taxon>Neognathae</taxon>
        <taxon>Neoaves</taxon>
        <taxon>Gruiformes</taxon>
        <taxon>Heliornithidae</taxon>
        <taxon>Heliornis</taxon>
    </lineage>
</organism>
<evidence type="ECO:0000256" key="14">
    <source>
        <dbReference type="SAM" id="SignalP"/>
    </source>
</evidence>
<dbReference type="GO" id="GO:0007155">
    <property type="term" value="P:cell adhesion"/>
    <property type="evidence" value="ECO:0007669"/>
    <property type="project" value="UniProtKB-KW"/>
</dbReference>
<dbReference type="OrthoDB" id="9937217at2759"/>
<dbReference type="SMART" id="SM00409">
    <property type="entry name" value="IG"/>
    <property type="match status" value="2"/>
</dbReference>
<evidence type="ECO:0000256" key="4">
    <source>
        <dbReference type="ARBA" id="ARBA00022475"/>
    </source>
</evidence>
<evidence type="ECO:0000256" key="3">
    <source>
        <dbReference type="ARBA" id="ARBA00007810"/>
    </source>
</evidence>
<dbReference type="SUPFAM" id="SSF48726">
    <property type="entry name" value="Immunoglobulin"/>
    <property type="match status" value="2"/>
</dbReference>
<evidence type="ECO:0000256" key="12">
    <source>
        <dbReference type="ARBA" id="ARBA00023157"/>
    </source>
</evidence>
<dbReference type="InterPro" id="IPR036179">
    <property type="entry name" value="Ig-like_dom_sf"/>
</dbReference>
<evidence type="ECO:0000256" key="6">
    <source>
        <dbReference type="ARBA" id="ARBA00022729"/>
    </source>
</evidence>
<keyword evidence="7" id="KW-0677">Repeat</keyword>
<keyword evidence="10" id="KW-1133">Transmembrane helix</keyword>
<comment type="subcellular location">
    <subcellularLocation>
        <location evidence="2">Cell junction</location>
        <location evidence="2">Adherens junction</location>
    </subcellularLocation>
    <subcellularLocation>
        <location evidence="1">Cell membrane</location>
        <topology evidence="1">Single-pass type I membrane protein</topology>
    </subcellularLocation>
</comment>
<feature type="non-terminal residue" evidence="16">
    <location>
        <position position="1"/>
    </location>
</feature>
<dbReference type="AlphaFoldDB" id="A0A7L2ASG1"/>
<evidence type="ECO:0000256" key="1">
    <source>
        <dbReference type="ARBA" id="ARBA00004251"/>
    </source>
</evidence>
<dbReference type="Pfam" id="PF07686">
    <property type="entry name" value="V-set"/>
    <property type="match status" value="1"/>
</dbReference>
<evidence type="ECO:0000256" key="9">
    <source>
        <dbReference type="ARBA" id="ARBA00022949"/>
    </source>
</evidence>
<dbReference type="InterPro" id="IPR042842">
    <property type="entry name" value="CD226"/>
</dbReference>
<keyword evidence="13" id="KW-0325">Glycoprotein</keyword>
<name>A0A7L2ASG1_9GRUI</name>
<comment type="similarity">
    <text evidence="3">Belongs to the nectin family.</text>
</comment>
<dbReference type="PROSITE" id="PS50835">
    <property type="entry name" value="IG_LIKE"/>
    <property type="match status" value="1"/>
</dbReference>
<dbReference type="Proteomes" id="UP000590868">
    <property type="component" value="Unassembled WGS sequence"/>
</dbReference>
<dbReference type="PANTHER" id="PTHR47011:SF1">
    <property type="entry name" value="CD226 ANTIGEN"/>
    <property type="match status" value="1"/>
</dbReference>
<sequence length="237" mass="27132">MDHAALLIFVLQLCGTSVEGNFVDSTVRLSEKMKLECIYLQKAAIIQTTWMKLNITHKENIAVLHPIYGLHIEEKYNGRIYFENTSREDKSLFFIKSTLEDVGLYFCSVVTYPDGIWEKVIEIIRPDAFEVSKNQNNHVFAKPGENITFTCPYKIGDSVHQVMWERIKMDQVDTIVLCNSSGEQSFGSDFRERTLMVCSDQANSIIIIVQNVTASDFATYHCIATGRNKTYVMRFTV</sequence>
<keyword evidence="8" id="KW-0130">Cell adhesion</keyword>
<gene>
    <name evidence="16" type="primary">Cd226</name>
    <name evidence="16" type="ORF">HELFUL_R02617</name>
</gene>
<keyword evidence="4" id="KW-1003">Cell membrane</keyword>
<evidence type="ECO:0000313" key="16">
    <source>
        <dbReference type="EMBL" id="NXP50047.1"/>
    </source>
</evidence>
<keyword evidence="9" id="KW-0965">Cell junction</keyword>
<evidence type="ECO:0000256" key="13">
    <source>
        <dbReference type="ARBA" id="ARBA00023180"/>
    </source>
</evidence>
<reference evidence="16 17" key="1">
    <citation type="submission" date="2019-09" db="EMBL/GenBank/DDBJ databases">
        <title>Bird 10,000 Genomes (B10K) Project - Family phase.</title>
        <authorList>
            <person name="Zhang G."/>
        </authorList>
    </citation>
    <scope>NUCLEOTIDE SEQUENCE [LARGE SCALE GENOMIC DNA]</scope>
    <source>
        <strain evidence="16">B10K-DU-001-55</strain>
        <tissue evidence="16">Muscle</tissue>
    </source>
</reference>
<feature type="signal peptide" evidence="14">
    <location>
        <begin position="1"/>
        <end position="20"/>
    </location>
</feature>
<dbReference type="GO" id="GO:0002729">
    <property type="term" value="P:positive regulation of natural killer cell cytokine production"/>
    <property type="evidence" value="ECO:0007669"/>
    <property type="project" value="InterPro"/>
</dbReference>
<dbReference type="InterPro" id="IPR003599">
    <property type="entry name" value="Ig_sub"/>
</dbReference>
<evidence type="ECO:0000256" key="2">
    <source>
        <dbReference type="ARBA" id="ARBA00004536"/>
    </source>
</evidence>
<dbReference type="FunFam" id="2.60.40.10:FF:000304">
    <property type="entry name" value="Nectin cell adhesion molecule 1"/>
    <property type="match status" value="1"/>
</dbReference>
<dbReference type="GO" id="GO:0005912">
    <property type="term" value="C:adherens junction"/>
    <property type="evidence" value="ECO:0007669"/>
    <property type="project" value="UniProtKB-SubCell"/>
</dbReference>
<keyword evidence="12" id="KW-1015">Disulfide bond</keyword>
<dbReference type="Gene3D" id="2.60.40.10">
    <property type="entry name" value="Immunoglobulins"/>
    <property type="match status" value="2"/>
</dbReference>
<dbReference type="PANTHER" id="PTHR47011">
    <property type="entry name" value="CD226 ANTIGEN"/>
    <property type="match status" value="1"/>
</dbReference>
<feature type="non-terminal residue" evidence="16">
    <location>
        <position position="237"/>
    </location>
</feature>
<evidence type="ECO:0000256" key="8">
    <source>
        <dbReference type="ARBA" id="ARBA00022889"/>
    </source>
</evidence>
<dbReference type="InterPro" id="IPR007110">
    <property type="entry name" value="Ig-like_dom"/>
</dbReference>
<evidence type="ECO:0000256" key="5">
    <source>
        <dbReference type="ARBA" id="ARBA00022692"/>
    </source>
</evidence>
<dbReference type="GO" id="GO:0002891">
    <property type="term" value="P:positive regulation of immunoglobulin mediated immune response"/>
    <property type="evidence" value="ECO:0007669"/>
    <property type="project" value="TreeGrafter"/>
</dbReference>
<proteinExistence type="inferred from homology"/>
<dbReference type="InterPro" id="IPR013106">
    <property type="entry name" value="Ig_V-set"/>
</dbReference>
<dbReference type="GO" id="GO:0009897">
    <property type="term" value="C:external side of plasma membrane"/>
    <property type="evidence" value="ECO:0007669"/>
    <property type="project" value="TreeGrafter"/>
</dbReference>
<feature type="domain" description="Ig-like" evidence="15">
    <location>
        <begin position="126"/>
        <end position="237"/>
    </location>
</feature>
<evidence type="ECO:0000313" key="17">
    <source>
        <dbReference type="Proteomes" id="UP000590868"/>
    </source>
</evidence>
<keyword evidence="5" id="KW-0812">Transmembrane</keyword>
<evidence type="ECO:0000256" key="10">
    <source>
        <dbReference type="ARBA" id="ARBA00022989"/>
    </source>
</evidence>
<dbReference type="InterPro" id="IPR013783">
    <property type="entry name" value="Ig-like_fold"/>
</dbReference>
<keyword evidence="6 14" id="KW-0732">Signal</keyword>
<protein>
    <submittedName>
        <fullName evidence="16">CD226 protein</fullName>
    </submittedName>
</protein>
<accession>A0A7L2ASG1</accession>
<keyword evidence="11" id="KW-0472">Membrane</keyword>
<feature type="chain" id="PRO_5029646098" evidence="14">
    <location>
        <begin position="21"/>
        <end position="237"/>
    </location>
</feature>